<dbReference type="InterPro" id="IPR016155">
    <property type="entry name" value="Mopterin_synth/thiamin_S_b"/>
</dbReference>
<evidence type="ECO:0000256" key="2">
    <source>
        <dbReference type="HAMAP-Rule" id="MF_00460"/>
    </source>
</evidence>
<sequence length="97" mass="10543">MQIVVAYSEPGQQVSLKLELPEGSNVKAAIERSGILGLFPHIDLAVQKVGVYARVVKLDAALKDGDRVEIYRPITCDPKAVPVRRTRNNSETSDAVA</sequence>
<dbReference type="InterPro" id="IPR005346">
    <property type="entry name" value="RnfH"/>
</dbReference>
<dbReference type="HAMAP" id="MF_00460">
    <property type="entry name" value="UPF0125_RnfH"/>
    <property type="match status" value="1"/>
</dbReference>
<dbReference type="Pfam" id="PF03658">
    <property type="entry name" value="Ub-RnfH"/>
    <property type="match status" value="1"/>
</dbReference>
<name>A0A1N6QFE3_9RHOO</name>
<protein>
    <recommendedName>
        <fullName evidence="2">UPF0125 protein SAMN05421829_102476</fullName>
    </recommendedName>
</protein>
<gene>
    <name evidence="3" type="ORF">SAMN05421829_102476</name>
</gene>
<reference evidence="4" key="1">
    <citation type="submission" date="2017-01" db="EMBL/GenBank/DDBJ databases">
        <authorList>
            <person name="Varghese N."/>
            <person name="Submissions S."/>
        </authorList>
    </citation>
    <scope>NUCLEOTIDE SEQUENCE [LARGE SCALE GENOMIC DNA]</scope>
    <source>
        <strain evidence="4">ATCC 51758</strain>
    </source>
</reference>
<evidence type="ECO:0000256" key="1">
    <source>
        <dbReference type="ARBA" id="ARBA00010645"/>
    </source>
</evidence>
<dbReference type="Proteomes" id="UP000186819">
    <property type="component" value="Unassembled WGS sequence"/>
</dbReference>
<evidence type="ECO:0000313" key="4">
    <source>
        <dbReference type="Proteomes" id="UP000186819"/>
    </source>
</evidence>
<dbReference type="OrthoDB" id="9796575at2"/>
<proteinExistence type="inferred from homology"/>
<dbReference type="RefSeq" id="WP_076600957.1">
    <property type="nucleotide sequence ID" value="NZ_FTMD01000002.1"/>
</dbReference>
<evidence type="ECO:0000313" key="3">
    <source>
        <dbReference type="EMBL" id="SIQ15275.1"/>
    </source>
</evidence>
<dbReference type="PANTHER" id="PTHR37483:SF1">
    <property type="entry name" value="UPF0125 PROTEIN RATB"/>
    <property type="match status" value="1"/>
</dbReference>
<comment type="similarity">
    <text evidence="1 2">Belongs to the UPF0125 (RnfH) family.</text>
</comment>
<dbReference type="STRING" id="34027.SAMN05421829_102476"/>
<organism evidence="3 4">
    <name type="scientific">Aromatoleum tolulyticum</name>
    <dbReference type="NCBI Taxonomy" id="34027"/>
    <lineage>
        <taxon>Bacteria</taxon>
        <taxon>Pseudomonadati</taxon>
        <taxon>Pseudomonadota</taxon>
        <taxon>Betaproteobacteria</taxon>
        <taxon>Rhodocyclales</taxon>
        <taxon>Rhodocyclaceae</taxon>
        <taxon>Aromatoleum</taxon>
    </lineage>
</organism>
<dbReference type="InterPro" id="IPR037021">
    <property type="entry name" value="RnfH_sf"/>
</dbReference>
<dbReference type="EMBL" id="FTMD01000002">
    <property type="protein sequence ID" value="SIQ15275.1"/>
    <property type="molecule type" value="Genomic_DNA"/>
</dbReference>
<dbReference type="Gene3D" id="3.10.20.280">
    <property type="entry name" value="RnfH-like"/>
    <property type="match status" value="1"/>
</dbReference>
<accession>A0A1N6QFE3</accession>
<dbReference type="PANTHER" id="PTHR37483">
    <property type="entry name" value="UPF0125 PROTEIN RATB"/>
    <property type="match status" value="1"/>
</dbReference>
<dbReference type="NCBIfam" id="NF002490">
    <property type="entry name" value="PRK01777.1"/>
    <property type="match status" value="1"/>
</dbReference>
<keyword evidence="4" id="KW-1185">Reference proteome</keyword>
<dbReference type="SUPFAM" id="SSF54285">
    <property type="entry name" value="MoaD/ThiS"/>
    <property type="match status" value="1"/>
</dbReference>
<dbReference type="AlphaFoldDB" id="A0A1N6QFE3"/>